<dbReference type="AlphaFoldDB" id="A0A1X3H9H7"/>
<protein>
    <submittedName>
        <fullName evidence="2">Uncharacterized protein</fullName>
    </submittedName>
</protein>
<dbReference type="RefSeq" id="WP_085358200.1">
    <property type="nucleotide sequence ID" value="NZ_NAFD01000171.1"/>
</dbReference>
<evidence type="ECO:0000313" key="2">
    <source>
        <dbReference type="EMBL" id="OSJ13011.1"/>
    </source>
</evidence>
<sequence>MVGEVIGGITALKSALDLTRGLKDIDDRVRLNEARMELQEKILDAQQAQSALQQKLDELAAELRQLKSWDADKQRYKLTEMRPGVLAYTLKEGFDNGEPTHSLCTSCYQSNVKSILVSATWNPGRCDVLICNDCGWYGYLRGEADSSHKDQRPKPYRGA</sequence>
<keyword evidence="1" id="KW-0175">Coiled coil</keyword>
<proteinExistence type="predicted"/>
<evidence type="ECO:0000256" key="1">
    <source>
        <dbReference type="SAM" id="Coils"/>
    </source>
</evidence>
<gene>
    <name evidence="2" type="ORF">BSZ18_11975</name>
</gene>
<feature type="coiled-coil region" evidence="1">
    <location>
        <begin position="28"/>
        <end position="65"/>
    </location>
</feature>
<reference evidence="2 3" key="1">
    <citation type="submission" date="2017-03" db="EMBL/GenBank/DDBJ databases">
        <title>Whole genome sequences of fourteen strains of Bradyrhizobium canariense and one strain of Bradyrhizobium japonicum isolated from Lupinus (Papilionoideae: Genisteae) species in Algeria.</title>
        <authorList>
            <person name="Crovadore J."/>
            <person name="Chekireb D."/>
            <person name="Brachmann A."/>
            <person name="Chablais R."/>
            <person name="Cochard B."/>
            <person name="Lefort F."/>
        </authorList>
    </citation>
    <scope>NUCLEOTIDE SEQUENCE [LARGE SCALE GENOMIC DNA]</scope>
    <source>
        <strain evidence="2 3">UBMA195</strain>
    </source>
</reference>
<dbReference type="EMBL" id="NAFI01000164">
    <property type="protein sequence ID" value="OSJ13011.1"/>
    <property type="molecule type" value="Genomic_DNA"/>
</dbReference>
<dbReference type="OrthoDB" id="7865457at2"/>
<dbReference type="Proteomes" id="UP000193553">
    <property type="component" value="Unassembled WGS sequence"/>
</dbReference>
<accession>A0A1X3H9H7</accession>
<name>A0A1X3H9H7_9BRAD</name>
<comment type="caution">
    <text evidence="2">The sequence shown here is derived from an EMBL/GenBank/DDBJ whole genome shotgun (WGS) entry which is preliminary data.</text>
</comment>
<evidence type="ECO:0000313" key="3">
    <source>
        <dbReference type="Proteomes" id="UP000193553"/>
    </source>
</evidence>
<organism evidence="2 3">
    <name type="scientific">Bradyrhizobium canariense</name>
    <dbReference type="NCBI Taxonomy" id="255045"/>
    <lineage>
        <taxon>Bacteria</taxon>
        <taxon>Pseudomonadati</taxon>
        <taxon>Pseudomonadota</taxon>
        <taxon>Alphaproteobacteria</taxon>
        <taxon>Hyphomicrobiales</taxon>
        <taxon>Nitrobacteraceae</taxon>
        <taxon>Bradyrhizobium</taxon>
    </lineage>
</organism>